<dbReference type="EMBL" id="JAIWYP010000008">
    <property type="protein sequence ID" value="KAH3786337.1"/>
    <property type="molecule type" value="Genomic_DNA"/>
</dbReference>
<sequence length="220" mass="24211">MPASIEQAIDQLKWVIPTHYVHQPTLVRKVECAGLVKVAGVKVASKSRLVERVSAVERKKDMLDEKMDICMGMLDQLLARPTRSPSPFPVRKQCFNCKEIGHLSQEFPHSIQNVKGLPVIFGQIKSDSMSRINARGNGVAIQAVIDTAAGNTLISDWIIAQLPEKVPMVEQVHKHKDTIDGVRAALGLSAQVVHIALERNRAYGLGKGNDMLHGSRGALW</sequence>
<keyword evidence="2" id="KW-1185">Reference proteome</keyword>
<evidence type="ECO:0008006" key="3">
    <source>
        <dbReference type="Google" id="ProtNLM"/>
    </source>
</evidence>
<reference evidence="1" key="2">
    <citation type="submission" date="2020-11" db="EMBL/GenBank/DDBJ databases">
        <authorList>
            <person name="McCartney M.A."/>
            <person name="Auch B."/>
            <person name="Kono T."/>
            <person name="Mallez S."/>
            <person name="Becker A."/>
            <person name="Gohl D.M."/>
            <person name="Silverstein K.A.T."/>
            <person name="Koren S."/>
            <person name="Bechman K.B."/>
            <person name="Herman A."/>
            <person name="Abrahante J.E."/>
            <person name="Garbe J."/>
        </authorList>
    </citation>
    <scope>NUCLEOTIDE SEQUENCE</scope>
    <source>
        <strain evidence="1">Duluth1</strain>
        <tissue evidence="1">Whole animal</tissue>
    </source>
</reference>
<name>A0A9D4IVM3_DREPO</name>
<reference evidence="1" key="1">
    <citation type="journal article" date="2019" name="bioRxiv">
        <title>The Genome of the Zebra Mussel, Dreissena polymorpha: A Resource for Invasive Species Research.</title>
        <authorList>
            <person name="McCartney M.A."/>
            <person name="Auch B."/>
            <person name="Kono T."/>
            <person name="Mallez S."/>
            <person name="Zhang Y."/>
            <person name="Obille A."/>
            <person name="Becker A."/>
            <person name="Abrahante J.E."/>
            <person name="Garbe J."/>
            <person name="Badalamenti J.P."/>
            <person name="Herman A."/>
            <person name="Mangelson H."/>
            <person name="Liachko I."/>
            <person name="Sullivan S."/>
            <person name="Sone E.D."/>
            <person name="Koren S."/>
            <person name="Silverstein K.A.T."/>
            <person name="Beckman K.B."/>
            <person name="Gohl D.M."/>
        </authorList>
    </citation>
    <scope>NUCLEOTIDE SEQUENCE</scope>
    <source>
        <strain evidence="1">Duluth1</strain>
        <tissue evidence="1">Whole animal</tissue>
    </source>
</reference>
<dbReference type="Proteomes" id="UP000828390">
    <property type="component" value="Unassembled WGS sequence"/>
</dbReference>
<dbReference type="AlphaFoldDB" id="A0A9D4IVM3"/>
<gene>
    <name evidence="1" type="ORF">DPMN_164444</name>
</gene>
<comment type="caution">
    <text evidence="1">The sequence shown here is derived from an EMBL/GenBank/DDBJ whole genome shotgun (WGS) entry which is preliminary data.</text>
</comment>
<accession>A0A9D4IVM3</accession>
<evidence type="ECO:0000313" key="1">
    <source>
        <dbReference type="EMBL" id="KAH3786337.1"/>
    </source>
</evidence>
<evidence type="ECO:0000313" key="2">
    <source>
        <dbReference type="Proteomes" id="UP000828390"/>
    </source>
</evidence>
<organism evidence="1 2">
    <name type="scientific">Dreissena polymorpha</name>
    <name type="common">Zebra mussel</name>
    <name type="synonym">Mytilus polymorpha</name>
    <dbReference type="NCBI Taxonomy" id="45954"/>
    <lineage>
        <taxon>Eukaryota</taxon>
        <taxon>Metazoa</taxon>
        <taxon>Spiralia</taxon>
        <taxon>Lophotrochozoa</taxon>
        <taxon>Mollusca</taxon>
        <taxon>Bivalvia</taxon>
        <taxon>Autobranchia</taxon>
        <taxon>Heteroconchia</taxon>
        <taxon>Euheterodonta</taxon>
        <taxon>Imparidentia</taxon>
        <taxon>Neoheterodontei</taxon>
        <taxon>Myida</taxon>
        <taxon>Dreissenoidea</taxon>
        <taxon>Dreissenidae</taxon>
        <taxon>Dreissena</taxon>
    </lineage>
</organism>
<protein>
    <recommendedName>
        <fullName evidence="3">CCHC-type domain-containing protein</fullName>
    </recommendedName>
</protein>
<proteinExistence type="predicted"/>